<sequence length="153" mass="17242">MSTKSGRTVHKHYSLTTLPASALRTPINLVYDPLLPLNPTEQASPIERRAQPAIYSNMKIARTCGFTHIKKQNKQEQRALGGDSLKLALFSLGTIDEHKRGSTNRIHIYTNCCILMRNVESVQLLRIRLALHRPQGRFQAAQVMPSPDRTGRD</sequence>
<proteinExistence type="predicted"/>
<comment type="caution">
    <text evidence="1">The sequence shown here is derived from an EMBL/GenBank/DDBJ whole genome shotgun (WGS) entry which is preliminary data.</text>
</comment>
<evidence type="ECO:0000313" key="1">
    <source>
        <dbReference type="EMBL" id="KAJ0177045.1"/>
    </source>
</evidence>
<evidence type="ECO:0000313" key="2">
    <source>
        <dbReference type="Proteomes" id="UP000824533"/>
    </source>
</evidence>
<organism evidence="1 2">
    <name type="scientific">Dendrolimus kikuchii</name>
    <dbReference type="NCBI Taxonomy" id="765133"/>
    <lineage>
        <taxon>Eukaryota</taxon>
        <taxon>Metazoa</taxon>
        <taxon>Ecdysozoa</taxon>
        <taxon>Arthropoda</taxon>
        <taxon>Hexapoda</taxon>
        <taxon>Insecta</taxon>
        <taxon>Pterygota</taxon>
        <taxon>Neoptera</taxon>
        <taxon>Endopterygota</taxon>
        <taxon>Lepidoptera</taxon>
        <taxon>Glossata</taxon>
        <taxon>Ditrysia</taxon>
        <taxon>Bombycoidea</taxon>
        <taxon>Lasiocampidae</taxon>
        <taxon>Dendrolimus</taxon>
    </lineage>
</organism>
<accession>A0ACC1CZJ6</accession>
<gene>
    <name evidence="1" type="ORF">K1T71_007054</name>
</gene>
<dbReference type="Proteomes" id="UP000824533">
    <property type="component" value="Linkage Group LG12"/>
</dbReference>
<keyword evidence="2" id="KW-1185">Reference proteome</keyword>
<protein>
    <submittedName>
        <fullName evidence="1">Uncharacterized protein</fullName>
    </submittedName>
</protein>
<name>A0ACC1CZJ6_9NEOP</name>
<reference evidence="1 2" key="1">
    <citation type="journal article" date="2021" name="Front. Genet.">
        <title>Chromosome-Level Genome Assembly Reveals Significant Gene Expansion in the Toll and IMD Signaling Pathways of Dendrolimus kikuchii.</title>
        <authorList>
            <person name="Zhou J."/>
            <person name="Wu P."/>
            <person name="Xiong Z."/>
            <person name="Liu N."/>
            <person name="Zhao N."/>
            <person name="Ji M."/>
            <person name="Qiu Y."/>
            <person name="Yang B."/>
        </authorList>
    </citation>
    <scope>NUCLEOTIDE SEQUENCE [LARGE SCALE GENOMIC DNA]</scope>
    <source>
        <strain evidence="1">Ann1</strain>
    </source>
</reference>
<dbReference type="EMBL" id="CM034398">
    <property type="protein sequence ID" value="KAJ0177045.1"/>
    <property type="molecule type" value="Genomic_DNA"/>
</dbReference>